<keyword evidence="3" id="KW-1185">Reference proteome</keyword>
<dbReference type="Proteomes" id="UP000735302">
    <property type="component" value="Unassembled WGS sequence"/>
</dbReference>
<reference evidence="2 3" key="1">
    <citation type="journal article" date="2021" name="Elife">
        <title>Chloroplast acquisition without the gene transfer in kleptoplastic sea slugs, Plakobranchus ocellatus.</title>
        <authorList>
            <person name="Maeda T."/>
            <person name="Takahashi S."/>
            <person name="Yoshida T."/>
            <person name="Shimamura S."/>
            <person name="Takaki Y."/>
            <person name="Nagai Y."/>
            <person name="Toyoda A."/>
            <person name="Suzuki Y."/>
            <person name="Arimoto A."/>
            <person name="Ishii H."/>
            <person name="Satoh N."/>
            <person name="Nishiyama T."/>
            <person name="Hasebe M."/>
            <person name="Maruyama T."/>
            <person name="Minagawa J."/>
            <person name="Obokata J."/>
            <person name="Shigenobu S."/>
        </authorList>
    </citation>
    <scope>NUCLEOTIDE SEQUENCE [LARGE SCALE GENOMIC DNA]</scope>
</reference>
<gene>
    <name evidence="2" type="ORF">PoB_000044900</name>
</gene>
<evidence type="ECO:0000313" key="3">
    <source>
        <dbReference type="Proteomes" id="UP000735302"/>
    </source>
</evidence>
<protein>
    <submittedName>
        <fullName evidence="2">Uncharacterized protein</fullName>
    </submittedName>
</protein>
<dbReference type="AlphaFoldDB" id="A0AAV3XW13"/>
<organism evidence="2 3">
    <name type="scientific">Plakobranchus ocellatus</name>
    <dbReference type="NCBI Taxonomy" id="259542"/>
    <lineage>
        <taxon>Eukaryota</taxon>
        <taxon>Metazoa</taxon>
        <taxon>Spiralia</taxon>
        <taxon>Lophotrochozoa</taxon>
        <taxon>Mollusca</taxon>
        <taxon>Gastropoda</taxon>
        <taxon>Heterobranchia</taxon>
        <taxon>Euthyneura</taxon>
        <taxon>Panpulmonata</taxon>
        <taxon>Sacoglossa</taxon>
        <taxon>Placobranchoidea</taxon>
        <taxon>Plakobranchidae</taxon>
        <taxon>Plakobranchus</taxon>
    </lineage>
</organism>
<sequence>MGYSRNYYAPRWKPECYQEDPRRFLSYARQHHNKRTSLALLNAGNEWNRFGDVGLLFGLVVAALGSEVNAGAWSWQLDHRARRFRSQAYQATLQGGHRPSAGIRTLQSRLFLFPTKTSRSSCGPSVSRSVRKGERVFRSCAKDLYSVTPG</sequence>
<comment type="caution">
    <text evidence="2">The sequence shown here is derived from an EMBL/GenBank/DDBJ whole genome shotgun (WGS) entry which is preliminary data.</text>
</comment>
<accession>A0AAV3XW13</accession>
<proteinExistence type="predicted"/>
<keyword evidence="1" id="KW-1133">Transmembrane helix</keyword>
<name>A0AAV3XW13_9GAST</name>
<feature type="transmembrane region" description="Helical" evidence="1">
    <location>
        <begin position="55"/>
        <end position="75"/>
    </location>
</feature>
<evidence type="ECO:0000313" key="2">
    <source>
        <dbReference type="EMBL" id="GFN73943.1"/>
    </source>
</evidence>
<dbReference type="EMBL" id="BLXT01000055">
    <property type="protein sequence ID" value="GFN73943.1"/>
    <property type="molecule type" value="Genomic_DNA"/>
</dbReference>
<keyword evidence="1" id="KW-0812">Transmembrane</keyword>
<evidence type="ECO:0000256" key="1">
    <source>
        <dbReference type="SAM" id="Phobius"/>
    </source>
</evidence>
<keyword evidence="1" id="KW-0472">Membrane</keyword>